<feature type="coiled-coil region" evidence="2">
    <location>
        <begin position="75"/>
        <end position="115"/>
    </location>
</feature>
<keyword evidence="4" id="KW-0496">Mitochondrion</keyword>
<dbReference type="Proteomes" id="UP000290189">
    <property type="component" value="Unassembled WGS sequence"/>
</dbReference>
<name>A0A0G4IX98_PLABS</name>
<gene>
    <name evidence="3" type="ORF">PBRA_007468</name>
    <name evidence="4" type="ORF">PLBR_LOCUS4321</name>
</gene>
<dbReference type="EMBL" id="CDSF01000093">
    <property type="protein sequence ID" value="CEO99734.1"/>
    <property type="molecule type" value="Genomic_DNA"/>
</dbReference>
<evidence type="ECO:0000256" key="1">
    <source>
        <dbReference type="PROSITE-ProRule" id="PRU10141"/>
    </source>
</evidence>
<dbReference type="Gene3D" id="1.10.510.10">
    <property type="entry name" value="Transferase(Phosphotransferase) domain 1"/>
    <property type="match status" value="1"/>
</dbReference>
<keyword evidence="5" id="KW-1185">Reference proteome</keyword>
<dbReference type="InterPro" id="IPR017441">
    <property type="entry name" value="Protein_kinase_ATP_BS"/>
</dbReference>
<dbReference type="PROSITE" id="PS00107">
    <property type="entry name" value="PROTEIN_KINASE_ATP"/>
    <property type="match status" value="1"/>
</dbReference>
<keyword evidence="1" id="KW-0547">Nucleotide-binding</keyword>
<dbReference type="Proteomes" id="UP000039324">
    <property type="component" value="Unassembled WGS sequence"/>
</dbReference>
<sequence>MSSMPRIDSVLEAKRAELWRLHDDLHGEITATAPDLNRLDEVHTRIISMQSEIDAEAEAAVRAANAEAAIRAANAEDVEAAIRAAKAEAETEIRAAKAEAAIRAAKADADILIARTETRTAKAETRMAECRTEKAEEDLKRARPFLGFCLASLGTKTLNELKSLHAFHELEQKPTGSPTPVTLEADTDEEQVNLAAAVIMDSVFAGSPLVFVNSEEIPWLPQERGSESLDLRPDGFATHVGMYRQYAPAGGMSICNARESVRVNGVTLRFGRPSSPILHDCVALIAEGKRKIAAADVGKIVWYANCMPAEATFRAILFDPNEFYLFTVRHREVLRIDYASWATLGCMDLLKDSLTLPQYVPTWVRLLDAAVRQLGYSVKPGAFLGAGATGRVFRVERPGNGSAVALKVVKKRDAAFLHHESVYLMAAAESPFVVKVVTEATPVRAEDGTVLGSAMAIEPVGQPVRSRLSDVVCERLWLALFDLHQRDICHGDPRIPNIVLKDNQYYWIDFLGSLINDQSGPGSGKLADVITLSKSILGIHPDAELSCEDEVERLHYQFTEESYKAIARFLFEMLVSR</sequence>
<dbReference type="STRING" id="37360.A0A0G4IX98"/>
<keyword evidence="1" id="KW-0067">ATP-binding</keyword>
<dbReference type="SUPFAM" id="SSF56112">
    <property type="entry name" value="Protein kinase-like (PK-like)"/>
    <property type="match status" value="1"/>
</dbReference>
<evidence type="ECO:0000313" key="4">
    <source>
        <dbReference type="EMBL" id="SPQ97106.1"/>
    </source>
</evidence>
<accession>A0A0G4IX98</accession>
<evidence type="ECO:0000256" key="2">
    <source>
        <dbReference type="SAM" id="Coils"/>
    </source>
</evidence>
<evidence type="ECO:0000313" key="6">
    <source>
        <dbReference type="Proteomes" id="UP000290189"/>
    </source>
</evidence>
<protein>
    <submittedName>
        <fullName evidence="3">Uncharacterized protein</fullName>
    </submittedName>
</protein>
<keyword evidence="2" id="KW-0175">Coiled coil</keyword>
<dbReference type="AlphaFoldDB" id="A0A0G4IX98"/>
<dbReference type="InterPro" id="IPR011009">
    <property type="entry name" value="Kinase-like_dom_sf"/>
</dbReference>
<evidence type="ECO:0000313" key="3">
    <source>
        <dbReference type="EMBL" id="CEO99734.1"/>
    </source>
</evidence>
<proteinExistence type="predicted"/>
<dbReference type="OrthoDB" id="2097557at2759"/>
<dbReference type="GO" id="GO:0005524">
    <property type="term" value="F:ATP binding"/>
    <property type="evidence" value="ECO:0007669"/>
    <property type="project" value="UniProtKB-UniRule"/>
</dbReference>
<geneLocation type="mitochondrion" evidence="4"/>
<reference evidence="3 5" key="1">
    <citation type="submission" date="2015-02" db="EMBL/GenBank/DDBJ databases">
        <authorList>
            <person name="Chooi Y.-H."/>
        </authorList>
    </citation>
    <scope>NUCLEOTIDE SEQUENCE [LARGE SCALE GENOMIC DNA]</scope>
    <source>
        <strain evidence="3">E3</strain>
    </source>
</reference>
<reference evidence="4 6" key="2">
    <citation type="submission" date="2018-03" db="EMBL/GenBank/DDBJ databases">
        <authorList>
            <person name="Fogelqvist J."/>
        </authorList>
    </citation>
    <scope>NUCLEOTIDE SEQUENCE [LARGE SCALE GENOMIC DNA]</scope>
</reference>
<organism evidence="3 5">
    <name type="scientific">Plasmodiophora brassicae</name>
    <name type="common">Clubroot disease agent</name>
    <dbReference type="NCBI Taxonomy" id="37360"/>
    <lineage>
        <taxon>Eukaryota</taxon>
        <taxon>Sar</taxon>
        <taxon>Rhizaria</taxon>
        <taxon>Endomyxa</taxon>
        <taxon>Phytomyxea</taxon>
        <taxon>Plasmodiophorida</taxon>
        <taxon>Plasmodiophoridae</taxon>
        <taxon>Plasmodiophora</taxon>
    </lineage>
</organism>
<dbReference type="EMBL" id="OVEO01000007">
    <property type="protein sequence ID" value="SPQ97106.1"/>
    <property type="molecule type" value="Genomic_DNA"/>
</dbReference>
<feature type="binding site" evidence="1">
    <location>
        <position position="411"/>
    </location>
    <ligand>
        <name>ATP</name>
        <dbReference type="ChEBI" id="CHEBI:30616"/>
    </ligand>
</feature>
<evidence type="ECO:0000313" key="5">
    <source>
        <dbReference type="Proteomes" id="UP000039324"/>
    </source>
</evidence>
<dbReference type="OMA" id="MSICNAR"/>